<keyword evidence="1" id="KW-0805">Transcription regulation</keyword>
<evidence type="ECO:0000313" key="5">
    <source>
        <dbReference type="Proteomes" id="UP001165269"/>
    </source>
</evidence>
<dbReference type="EMBL" id="JALDAY010000009">
    <property type="protein sequence ID" value="MCI3275103.1"/>
    <property type="molecule type" value="Genomic_DNA"/>
</dbReference>
<comment type="caution">
    <text evidence="4">The sequence shown here is derived from an EMBL/GenBank/DDBJ whole genome shotgun (WGS) entry which is preliminary data.</text>
</comment>
<feature type="region of interest" description="Disordered" evidence="3">
    <location>
        <begin position="80"/>
        <end position="125"/>
    </location>
</feature>
<dbReference type="InterPro" id="IPR041916">
    <property type="entry name" value="Anti_sigma_zinc_sf"/>
</dbReference>
<accession>A0ABS9YCZ2</accession>
<protein>
    <recommendedName>
        <fullName evidence="6">Zinc-finger domain-containing protein</fullName>
    </recommendedName>
</protein>
<reference evidence="4" key="1">
    <citation type="submission" date="2022-03" db="EMBL/GenBank/DDBJ databases">
        <title>Streptomyces 7R015 and 7R016 isolated from Barleria lupulina in Thailand.</title>
        <authorList>
            <person name="Kanchanasin P."/>
            <person name="Phongsopitanun W."/>
            <person name="Tanasupawat S."/>
        </authorList>
    </citation>
    <scope>NUCLEOTIDE SEQUENCE</scope>
    <source>
        <strain evidence="4">7R015</strain>
    </source>
</reference>
<sequence>MEHHPDEDELTALALGTLPGGPAELLRHLTTCPSCRAAYDDLSAAVDAVLPAAPRVAAPPGFDARVLERLEQLELRRPGVAHGTPDAVRPTTPLGRPTPEAAVQPPTPTGHGTPDAVLESASADTRRVPEASRVLPFLPVRRSRRVPLLVAAAALAGLGLGGVVGAEVLGHRSTPAQVTASDHGAVLTTRSGARVGTVEPSRLGADRVMVMQIAAGRPGTHYTCRLLLKDGSTRDAGQWWMPASGRATWIAYGSADAVYRVELVMDDGHVWSSADLGG</sequence>
<dbReference type="Proteomes" id="UP001165269">
    <property type="component" value="Unassembled WGS sequence"/>
</dbReference>
<dbReference type="Gene3D" id="1.10.10.1320">
    <property type="entry name" value="Anti-sigma factor, zinc-finger domain"/>
    <property type="match status" value="1"/>
</dbReference>
<gene>
    <name evidence="4" type="ORF">MQP27_28875</name>
</gene>
<proteinExistence type="predicted"/>
<evidence type="ECO:0000256" key="2">
    <source>
        <dbReference type="ARBA" id="ARBA00023163"/>
    </source>
</evidence>
<evidence type="ECO:0000313" key="4">
    <source>
        <dbReference type="EMBL" id="MCI3275103.1"/>
    </source>
</evidence>
<keyword evidence="2" id="KW-0804">Transcription</keyword>
<keyword evidence="5" id="KW-1185">Reference proteome</keyword>
<evidence type="ECO:0000256" key="3">
    <source>
        <dbReference type="SAM" id="MobiDB-lite"/>
    </source>
</evidence>
<dbReference type="RefSeq" id="WP_242768877.1">
    <property type="nucleotide sequence ID" value="NZ_JALDAY010000009.1"/>
</dbReference>
<name>A0ABS9YCZ2_9ACTN</name>
<evidence type="ECO:0000256" key="1">
    <source>
        <dbReference type="ARBA" id="ARBA00023015"/>
    </source>
</evidence>
<evidence type="ECO:0008006" key="6">
    <source>
        <dbReference type="Google" id="ProtNLM"/>
    </source>
</evidence>
<organism evidence="4 5">
    <name type="scientific">Streptomyces cylindrosporus</name>
    <dbReference type="NCBI Taxonomy" id="2927583"/>
    <lineage>
        <taxon>Bacteria</taxon>
        <taxon>Bacillati</taxon>
        <taxon>Actinomycetota</taxon>
        <taxon>Actinomycetes</taxon>
        <taxon>Kitasatosporales</taxon>
        <taxon>Streptomycetaceae</taxon>
        <taxon>Streptomyces</taxon>
    </lineage>
</organism>